<keyword evidence="5" id="KW-0663">Pyridoxal phosphate</keyword>
<evidence type="ECO:0000256" key="1">
    <source>
        <dbReference type="ARBA" id="ARBA00001933"/>
    </source>
</evidence>
<evidence type="ECO:0000259" key="7">
    <source>
        <dbReference type="Pfam" id="PF00155"/>
    </source>
</evidence>
<dbReference type="Gene3D" id="3.90.1150.10">
    <property type="entry name" value="Aspartate Aminotransferase, domain 1"/>
    <property type="match status" value="1"/>
</dbReference>
<dbReference type="Pfam" id="PF00155">
    <property type="entry name" value="Aminotran_1_2"/>
    <property type="match status" value="1"/>
</dbReference>
<dbReference type="PROSITE" id="PS00105">
    <property type="entry name" value="AA_TRANSFER_CLASS_1"/>
    <property type="match status" value="1"/>
</dbReference>
<gene>
    <name evidence="8" type="ORF">SAMN02745124_02005</name>
</gene>
<dbReference type="InterPro" id="IPR015421">
    <property type="entry name" value="PyrdxlP-dep_Trfase_major"/>
</dbReference>
<name>A0A1M5W0P1_9BACT</name>
<sequence>MTAPVSLIDKHISPNLAGLSTSATIAIAQQCRQLAGEGRQVFRLGLGQSPFPVPDSVVRALQDNAHQKDYLPVKGLPELRQTLVEHHRRSFDLDCGRENIIVGPGSKELMFILQLVYDGEILIPMPSWVSYLPQARIAGRRVNAIQTALATGWKITPDLLEAVCRLDPNRPRLLILNYPANPTGQTYRRDELEPLVRVCRRYRILVLSDEIYGKTTYDDDHTSLVALYPEGTIFSSGLSKWCGAGGWRLGFFVVPEAAAWLSDAMATVASETYTSTSAPIQYAAIAAFQPNVDLDRYVERCRDILGGLARVIMDMLGVLEIEVLPPTGGFYVFPDFEPYRQRLTRRNIGGSRQLCQQLLADTGVALLPGCDFGRDERELTARLAFVDFDGEQALAAYPDQGVVDEAFIGENCGRTIEAVRRVVDWLADL</sequence>
<dbReference type="EC" id="2.6.1.-" evidence="6"/>
<evidence type="ECO:0000256" key="6">
    <source>
        <dbReference type="RuleBase" id="RU000481"/>
    </source>
</evidence>
<evidence type="ECO:0000256" key="3">
    <source>
        <dbReference type="ARBA" id="ARBA00022576"/>
    </source>
</evidence>
<dbReference type="GO" id="GO:0008483">
    <property type="term" value="F:transaminase activity"/>
    <property type="evidence" value="ECO:0007669"/>
    <property type="project" value="UniProtKB-KW"/>
</dbReference>
<keyword evidence="4 6" id="KW-0808">Transferase</keyword>
<evidence type="ECO:0000256" key="4">
    <source>
        <dbReference type="ARBA" id="ARBA00022679"/>
    </source>
</evidence>
<dbReference type="GO" id="GO:0006520">
    <property type="term" value="P:amino acid metabolic process"/>
    <property type="evidence" value="ECO:0007669"/>
    <property type="project" value="InterPro"/>
</dbReference>
<dbReference type="Gene3D" id="3.40.640.10">
    <property type="entry name" value="Type I PLP-dependent aspartate aminotransferase-like (Major domain)"/>
    <property type="match status" value="1"/>
</dbReference>
<evidence type="ECO:0000313" key="8">
    <source>
        <dbReference type="EMBL" id="SHH80998.1"/>
    </source>
</evidence>
<dbReference type="CDD" id="cd00609">
    <property type="entry name" value="AAT_like"/>
    <property type="match status" value="1"/>
</dbReference>
<dbReference type="PANTHER" id="PTHR46383">
    <property type="entry name" value="ASPARTATE AMINOTRANSFERASE"/>
    <property type="match status" value="1"/>
</dbReference>
<dbReference type="InterPro" id="IPR015422">
    <property type="entry name" value="PyrdxlP-dep_Trfase_small"/>
</dbReference>
<keyword evidence="3 6" id="KW-0032">Aminotransferase</keyword>
<evidence type="ECO:0000313" key="9">
    <source>
        <dbReference type="Proteomes" id="UP000184139"/>
    </source>
</evidence>
<dbReference type="SUPFAM" id="SSF53383">
    <property type="entry name" value="PLP-dependent transferases"/>
    <property type="match status" value="1"/>
</dbReference>
<dbReference type="AlphaFoldDB" id="A0A1M5W0P1"/>
<proteinExistence type="inferred from homology"/>
<comment type="similarity">
    <text evidence="2 6">Belongs to the class-I pyridoxal-phosphate-dependent aminotransferase family.</text>
</comment>
<dbReference type="GO" id="GO:0030170">
    <property type="term" value="F:pyridoxal phosphate binding"/>
    <property type="evidence" value="ECO:0007669"/>
    <property type="project" value="InterPro"/>
</dbReference>
<accession>A0A1M5W0P1</accession>
<keyword evidence="9" id="KW-1185">Reference proteome</keyword>
<evidence type="ECO:0000256" key="5">
    <source>
        <dbReference type="ARBA" id="ARBA00022898"/>
    </source>
</evidence>
<dbReference type="InterPro" id="IPR050596">
    <property type="entry name" value="AspAT/PAT-like"/>
</dbReference>
<dbReference type="RefSeq" id="WP_073375692.1">
    <property type="nucleotide sequence ID" value="NZ_FQXS01000010.1"/>
</dbReference>
<dbReference type="STRING" id="1121409.SAMN02745124_02005"/>
<dbReference type="OrthoDB" id="9804474at2"/>
<reference evidence="8 9" key="1">
    <citation type="submission" date="2016-11" db="EMBL/GenBank/DDBJ databases">
        <authorList>
            <person name="Jaros S."/>
            <person name="Januszkiewicz K."/>
            <person name="Wedrychowicz H."/>
        </authorList>
    </citation>
    <scope>NUCLEOTIDE SEQUENCE [LARGE SCALE GENOMIC DNA]</scope>
    <source>
        <strain evidence="8 9">DSM 9705</strain>
    </source>
</reference>
<evidence type="ECO:0000256" key="2">
    <source>
        <dbReference type="ARBA" id="ARBA00007441"/>
    </source>
</evidence>
<organism evidence="8 9">
    <name type="scientific">Desulfofustis glycolicus DSM 9705</name>
    <dbReference type="NCBI Taxonomy" id="1121409"/>
    <lineage>
        <taxon>Bacteria</taxon>
        <taxon>Pseudomonadati</taxon>
        <taxon>Thermodesulfobacteriota</taxon>
        <taxon>Desulfobulbia</taxon>
        <taxon>Desulfobulbales</taxon>
        <taxon>Desulfocapsaceae</taxon>
        <taxon>Desulfofustis</taxon>
    </lineage>
</organism>
<dbReference type="EMBL" id="FQXS01000010">
    <property type="protein sequence ID" value="SHH80998.1"/>
    <property type="molecule type" value="Genomic_DNA"/>
</dbReference>
<dbReference type="InterPro" id="IPR004838">
    <property type="entry name" value="NHTrfase_class1_PyrdxlP-BS"/>
</dbReference>
<protein>
    <recommendedName>
        <fullName evidence="6">Aminotransferase</fullName>
        <ecNumber evidence="6">2.6.1.-</ecNumber>
    </recommendedName>
</protein>
<dbReference type="PANTHER" id="PTHR46383:SF1">
    <property type="entry name" value="ASPARTATE AMINOTRANSFERASE"/>
    <property type="match status" value="1"/>
</dbReference>
<feature type="domain" description="Aminotransferase class I/classII large" evidence="7">
    <location>
        <begin position="40"/>
        <end position="373"/>
    </location>
</feature>
<dbReference type="Proteomes" id="UP000184139">
    <property type="component" value="Unassembled WGS sequence"/>
</dbReference>
<comment type="cofactor">
    <cofactor evidence="1 6">
        <name>pyridoxal 5'-phosphate</name>
        <dbReference type="ChEBI" id="CHEBI:597326"/>
    </cofactor>
</comment>
<dbReference type="InterPro" id="IPR015424">
    <property type="entry name" value="PyrdxlP-dep_Trfase"/>
</dbReference>
<dbReference type="InterPro" id="IPR004839">
    <property type="entry name" value="Aminotransferase_I/II_large"/>
</dbReference>